<evidence type="ECO:0000259" key="2">
    <source>
        <dbReference type="Pfam" id="PF11258"/>
    </source>
</evidence>
<feature type="domain" description="DUF3048" evidence="2">
    <location>
        <begin position="116"/>
        <end position="245"/>
    </location>
</feature>
<evidence type="ECO:0000313" key="4">
    <source>
        <dbReference type="EMBL" id="PIV47151.1"/>
    </source>
</evidence>
<evidence type="ECO:0000259" key="3">
    <source>
        <dbReference type="Pfam" id="PF17479"/>
    </source>
</evidence>
<keyword evidence="1" id="KW-0812">Transmembrane</keyword>
<evidence type="ECO:0000256" key="1">
    <source>
        <dbReference type="SAM" id="Phobius"/>
    </source>
</evidence>
<accession>A0A2M7DE91</accession>
<keyword evidence="1" id="KW-1133">Transmembrane helix</keyword>
<gene>
    <name evidence="4" type="ORF">COS21_01505</name>
</gene>
<reference evidence="5" key="1">
    <citation type="submission" date="2017-09" db="EMBL/GenBank/DDBJ databases">
        <title>Depth-based differentiation of microbial function through sediment-hosted aquifers and enrichment of novel symbionts in the deep terrestrial subsurface.</title>
        <authorList>
            <person name="Probst A.J."/>
            <person name="Ladd B."/>
            <person name="Jarett J.K."/>
            <person name="Geller-Mcgrath D.E."/>
            <person name="Sieber C.M.K."/>
            <person name="Emerson J.B."/>
            <person name="Anantharaman K."/>
            <person name="Thomas B.C."/>
            <person name="Malmstrom R."/>
            <person name="Stieglmeier M."/>
            <person name="Klingl A."/>
            <person name="Woyke T."/>
            <person name="Ryan C.M."/>
            <person name="Banfield J.F."/>
        </authorList>
    </citation>
    <scope>NUCLEOTIDE SEQUENCE [LARGE SCALE GENOMIC DNA]</scope>
</reference>
<comment type="caution">
    <text evidence="4">The sequence shown here is derived from an EMBL/GenBank/DDBJ whole genome shotgun (WGS) entry which is preliminary data.</text>
</comment>
<sequence length="391" mass="44534">MRGKALNKPRRSRAAGERRMVIKDLKNFSVLKDEEREGNKKTAGYNWRVICYVFIIIFSVLVFIAFTYLITFYPDLFNKVGRNLSLLEKSQPAANVCPGCLPRSIDGYPVPAGQENLFPVAIVIDNHPAGRPAFGLEEADLVYEAEAEGGITRYLAFFANNEEVKKIGPIRSARPYFVDWVKEMSALFVHCGGSPEALAKAYKENIFDFNEFYQGSYFWRDSQRPGPYNIFTSSANLSKYLESKNLTEGKFLSWQFKEEAPVSAEPKDIEIGFKSPDFVVKWKYDEINNEYIRYLAGEVQFDGQGSSEIRAKNIIVQSEEAKVLDKELRLKIETLGSGQAVICLDGGCREGEWQKSSLSARTRYYINGEETKFNPGKIWIEIVRPDLEIIY</sequence>
<dbReference type="InterPro" id="IPR023158">
    <property type="entry name" value="YerB-like_sf"/>
</dbReference>
<organism evidence="4 5">
    <name type="scientific">bacterium (Candidatus Gribaldobacteria) CG02_land_8_20_14_3_00_41_15</name>
    <dbReference type="NCBI Taxonomy" id="2014270"/>
    <lineage>
        <taxon>Bacteria</taxon>
        <taxon>Candidatus Gribaldobacteria</taxon>
    </lineage>
</organism>
<dbReference type="AlphaFoldDB" id="A0A2M7DE91"/>
<dbReference type="Pfam" id="PF17479">
    <property type="entry name" value="DUF3048_C"/>
    <property type="match status" value="1"/>
</dbReference>
<keyword evidence="1" id="KW-0472">Membrane</keyword>
<evidence type="ECO:0008006" key="6">
    <source>
        <dbReference type="Google" id="ProtNLM"/>
    </source>
</evidence>
<name>A0A2M7DE91_9BACT</name>
<protein>
    <recommendedName>
        <fullName evidence="6">DUF3048 domain-containing protein</fullName>
    </recommendedName>
</protein>
<dbReference type="InterPro" id="IPR035328">
    <property type="entry name" value="DUF3048_C"/>
</dbReference>
<dbReference type="EMBL" id="PETV01000045">
    <property type="protein sequence ID" value="PIV47151.1"/>
    <property type="molecule type" value="Genomic_DNA"/>
</dbReference>
<feature type="transmembrane region" description="Helical" evidence="1">
    <location>
        <begin position="49"/>
        <end position="73"/>
    </location>
</feature>
<dbReference type="InterPro" id="IPR021416">
    <property type="entry name" value="DUF3048_N"/>
</dbReference>
<proteinExistence type="predicted"/>
<dbReference type="Gene3D" id="3.50.90.10">
    <property type="entry name" value="YerB-like"/>
    <property type="match status" value="1"/>
</dbReference>
<dbReference type="SUPFAM" id="SSF159774">
    <property type="entry name" value="YerB-like"/>
    <property type="match status" value="1"/>
</dbReference>
<dbReference type="Pfam" id="PF11258">
    <property type="entry name" value="DUF3048"/>
    <property type="match status" value="1"/>
</dbReference>
<feature type="domain" description="DUF3048" evidence="3">
    <location>
        <begin position="272"/>
        <end position="380"/>
    </location>
</feature>
<evidence type="ECO:0000313" key="5">
    <source>
        <dbReference type="Proteomes" id="UP000229030"/>
    </source>
</evidence>
<dbReference type="Proteomes" id="UP000229030">
    <property type="component" value="Unassembled WGS sequence"/>
</dbReference>